<dbReference type="EMBL" id="CP065739">
    <property type="protein sequence ID" value="QPR78955.1"/>
    <property type="molecule type" value="Genomic_DNA"/>
</dbReference>
<sequence length="120" mass="13530">MARNLKSAEDKVVAERISSNIKELMVLRGYRQVDLVNRTGIKRSTMCDYVNGNTIVPTQAIKKIAKALGATEAQILGDEIHITEFRNVCDLIVELQRELEKANERIDKLEAYILRGADTL</sequence>
<accession>A0ABD7ZYA2</accession>
<evidence type="ECO:0000256" key="1">
    <source>
        <dbReference type="SAM" id="Coils"/>
    </source>
</evidence>
<evidence type="ECO:0000313" key="6">
    <source>
        <dbReference type="Proteomes" id="UP001260090"/>
    </source>
</evidence>
<dbReference type="CDD" id="cd00093">
    <property type="entry name" value="HTH_XRE"/>
    <property type="match status" value="1"/>
</dbReference>
<dbReference type="SUPFAM" id="SSF47413">
    <property type="entry name" value="lambda repressor-like DNA-binding domains"/>
    <property type="match status" value="1"/>
</dbReference>
<keyword evidence="5" id="KW-1185">Reference proteome</keyword>
<evidence type="ECO:0000313" key="5">
    <source>
        <dbReference type="Proteomes" id="UP000594791"/>
    </source>
</evidence>
<reference evidence="4 6" key="2">
    <citation type="submission" date="2023-03" db="EMBL/GenBank/DDBJ databases">
        <title>Plant growth-promoting bacteria for biocontrol of bacterial wilt in tomato.</title>
        <authorList>
            <person name="Song J."/>
            <person name="Jin Y.J."/>
        </authorList>
    </citation>
    <scope>NUCLEOTIDE SEQUENCE [LARGE SCALE GENOMIC DNA]</scope>
    <source>
        <strain evidence="4 6">T36S-23</strain>
    </source>
</reference>
<dbReference type="GeneID" id="93008217"/>
<dbReference type="Proteomes" id="UP000594791">
    <property type="component" value="Chromosome"/>
</dbReference>
<protein>
    <submittedName>
        <fullName evidence="4">Helix-turn-helix transcriptional regulator</fullName>
    </submittedName>
</protein>
<dbReference type="Proteomes" id="UP001260090">
    <property type="component" value="Chromosome"/>
</dbReference>
<dbReference type="InterPro" id="IPR001387">
    <property type="entry name" value="Cro/C1-type_HTH"/>
</dbReference>
<reference evidence="3 5" key="1">
    <citation type="submission" date="2020-12" db="EMBL/GenBank/DDBJ databases">
        <title>FDA dAtabase for Regulatory Grade micrObial Sequences (FDA-ARGOS): Supporting development and validation of Infectious Disease Dx tests.</title>
        <authorList>
            <person name="Nelson B."/>
            <person name="Plummer A."/>
            <person name="Tallon L."/>
            <person name="Sadzewicz L."/>
            <person name="Zhao X."/>
            <person name="Boylan J."/>
            <person name="Ott S."/>
            <person name="Bowen H."/>
            <person name="Vavikolanu K."/>
            <person name="Mehta A."/>
            <person name="Aluvathingal J."/>
            <person name="Nadendla S."/>
            <person name="Myers T."/>
            <person name="Yan Y."/>
            <person name="Sichtig H."/>
        </authorList>
    </citation>
    <scope>NUCLEOTIDE SEQUENCE [LARGE SCALE GENOMIC DNA]</scope>
    <source>
        <strain evidence="3 5">FDAARGOS_920</strain>
    </source>
</reference>
<feature type="domain" description="HTH cro/C1-type" evidence="2">
    <location>
        <begin position="21"/>
        <end position="75"/>
    </location>
</feature>
<dbReference type="EMBL" id="CP119875">
    <property type="protein sequence ID" value="WMY17886.1"/>
    <property type="molecule type" value="Genomic_DNA"/>
</dbReference>
<keyword evidence="1" id="KW-0175">Coiled coil</keyword>
<dbReference type="AlphaFoldDB" id="A0ABD7ZYA2"/>
<organism evidence="4 6">
    <name type="scientific">Bacillus tropicus</name>
    <dbReference type="NCBI Taxonomy" id="2026188"/>
    <lineage>
        <taxon>Bacteria</taxon>
        <taxon>Bacillati</taxon>
        <taxon>Bacillota</taxon>
        <taxon>Bacilli</taxon>
        <taxon>Bacillales</taxon>
        <taxon>Bacillaceae</taxon>
        <taxon>Bacillus</taxon>
        <taxon>Bacillus cereus group</taxon>
    </lineage>
</organism>
<dbReference type="SMART" id="SM00530">
    <property type="entry name" value="HTH_XRE"/>
    <property type="match status" value="1"/>
</dbReference>
<dbReference type="InterPro" id="IPR010982">
    <property type="entry name" value="Lambda_DNA-bd_dom_sf"/>
</dbReference>
<proteinExistence type="predicted"/>
<dbReference type="Gene3D" id="1.10.260.40">
    <property type="entry name" value="lambda repressor-like DNA-binding domains"/>
    <property type="match status" value="1"/>
</dbReference>
<dbReference type="Pfam" id="PF13443">
    <property type="entry name" value="HTH_26"/>
    <property type="match status" value="1"/>
</dbReference>
<name>A0ABD7ZYA2_9BACI</name>
<evidence type="ECO:0000259" key="2">
    <source>
        <dbReference type="PROSITE" id="PS50943"/>
    </source>
</evidence>
<feature type="coiled-coil region" evidence="1">
    <location>
        <begin position="85"/>
        <end position="112"/>
    </location>
</feature>
<gene>
    <name evidence="3" type="ORF">I6G77_07120</name>
    <name evidence="4" type="ORF">P3F89_12910</name>
</gene>
<evidence type="ECO:0000313" key="3">
    <source>
        <dbReference type="EMBL" id="QPR78955.1"/>
    </source>
</evidence>
<dbReference type="RefSeq" id="WP_001977749.1">
    <property type="nucleotide sequence ID" value="NZ_CP020937.1"/>
</dbReference>
<evidence type="ECO:0000313" key="4">
    <source>
        <dbReference type="EMBL" id="WMY17886.1"/>
    </source>
</evidence>
<dbReference type="PROSITE" id="PS50943">
    <property type="entry name" value="HTH_CROC1"/>
    <property type="match status" value="1"/>
</dbReference>